<dbReference type="Proteomes" id="UP000026960">
    <property type="component" value="Chromosome 10"/>
</dbReference>
<protein>
    <submittedName>
        <fullName evidence="1">Uncharacterized protein</fullName>
    </submittedName>
</protein>
<evidence type="ECO:0000313" key="1">
    <source>
        <dbReference type="EnsemblPlants" id="OBART10G05460.1"/>
    </source>
</evidence>
<organism evidence="1">
    <name type="scientific">Oryza barthii</name>
    <dbReference type="NCBI Taxonomy" id="65489"/>
    <lineage>
        <taxon>Eukaryota</taxon>
        <taxon>Viridiplantae</taxon>
        <taxon>Streptophyta</taxon>
        <taxon>Embryophyta</taxon>
        <taxon>Tracheophyta</taxon>
        <taxon>Spermatophyta</taxon>
        <taxon>Magnoliopsida</taxon>
        <taxon>Liliopsida</taxon>
        <taxon>Poales</taxon>
        <taxon>Poaceae</taxon>
        <taxon>BOP clade</taxon>
        <taxon>Oryzoideae</taxon>
        <taxon>Oryzeae</taxon>
        <taxon>Oryzinae</taxon>
        <taxon>Oryza</taxon>
    </lineage>
</organism>
<reference evidence="1" key="1">
    <citation type="journal article" date="2009" name="Rice">
        <title>De Novo Next Generation Sequencing of Plant Genomes.</title>
        <authorList>
            <person name="Rounsley S."/>
            <person name="Marri P.R."/>
            <person name="Yu Y."/>
            <person name="He R."/>
            <person name="Sisneros N."/>
            <person name="Goicoechea J.L."/>
            <person name="Lee S.J."/>
            <person name="Angelova A."/>
            <person name="Kudrna D."/>
            <person name="Luo M."/>
            <person name="Affourtit J."/>
            <person name="Desany B."/>
            <person name="Knight J."/>
            <person name="Niazi F."/>
            <person name="Egholm M."/>
            <person name="Wing R.A."/>
        </authorList>
    </citation>
    <scope>NUCLEOTIDE SEQUENCE [LARGE SCALE GENOMIC DNA]</scope>
    <source>
        <strain evidence="1">cv. IRGC 105608</strain>
    </source>
</reference>
<proteinExistence type="predicted"/>
<sequence>MSYDLGYEVPPKYTKLSTHVGDQLYCKTTITLVFDKEDLPQLYHSMARLIVSCVASQVVSSMLVKESLMKLRVVSVIISRII</sequence>
<reference evidence="1" key="2">
    <citation type="submission" date="2015-03" db="UniProtKB">
        <authorList>
            <consortium name="EnsemblPlants"/>
        </authorList>
    </citation>
    <scope>IDENTIFICATION</scope>
</reference>
<dbReference type="Gramene" id="OBART10G05460.1">
    <property type="protein sequence ID" value="OBART10G05460.1"/>
    <property type="gene ID" value="OBART10G05460"/>
</dbReference>
<keyword evidence="2" id="KW-1185">Reference proteome</keyword>
<dbReference type="HOGENOM" id="CLU_2562277_0_0_1"/>
<dbReference type="AlphaFoldDB" id="A0A0D3HC59"/>
<accession>A0A0D3HC59</accession>
<name>A0A0D3HC59_9ORYZ</name>
<evidence type="ECO:0000313" key="2">
    <source>
        <dbReference type="Proteomes" id="UP000026960"/>
    </source>
</evidence>
<dbReference type="PaxDb" id="65489-OBART10G05460.1"/>
<dbReference type="EnsemblPlants" id="OBART10G05460.1">
    <property type="protein sequence ID" value="OBART10G05460.1"/>
    <property type="gene ID" value="OBART10G05460"/>
</dbReference>